<protein>
    <recommendedName>
        <fullName evidence="7">Ig-like domain-containing protein</fullName>
    </recommendedName>
</protein>
<dbReference type="Pfam" id="PF00057">
    <property type="entry name" value="Ldl_recept_a"/>
    <property type="match status" value="1"/>
</dbReference>
<feature type="disulfide bond" evidence="5">
    <location>
        <begin position="659"/>
        <end position="677"/>
    </location>
</feature>
<dbReference type="PROSITE" id="PS50835">
    <property type="entry name" value="IG_LIKE"/>
    <property type="match status" value="4"/>
</dbReference>
<feature type="domain" description="Ig-like" evidence="7">
    <location>
        <begin position="564"/>
        <end position="647"/>
    </location>
</feature>
<dbReference type="InterPro" id="IPR002172">
    <property type="entry name" value="LDrepeatLR_classA_rpt"/>
</dbReference>
<dbReference type="InterPro" id="IPR003598">
    <property type="entry name" value="Ig_sub2"/>
</dbReference>
<dbReference type="PANTHER" id="PTHR12231">
    <property type="entry name" value="CTX-RELATED TYPE I TRANSMEMBRANE PROTEIN"/>
    <property type="match status" value="1"/>
</dbReference>
<dbReference type="EMBL" id="CARXXK010000004">
    <property type="protein sequence ID" value="CAI6367161.1"/>
    <property type="molecule type" value="Genomic_DNA"/>
</dbReference>
<dbReference type="InterPro" id="IPR036055">
    <property type="entry name" value="LDL_receptor-like_sf"/>
</dbReference>
<reference evidence="8 9" key="1">
    <citation type="submission" date="2023-01" db="EMBL/GenBank/DDBJ databases">
        <authorList>
            <person name="Whitehead M."/>
        </authorList>
    </citation>
    <scope>NUCLEOTIDE SEQUENCE [LARGE SCALE GENOMIC DNA]</scope>
</reference>
<dbReference type="InterPro" id="IPR007110">
    <property type="entry name" value="Ig-like_dom"/>
</dbReference>
<dbReference type="Proteomes" id="UP001160148">
    <property type="component" value="Unassembled WGS sequence"/>
</dbReference>
<accession>A0AAV0XHW4</accession>
<dbReference type="Gene3D" id="2.60.40.10">
    <property type="entry name" value="Immunoglobulins"/>
    <property type="match status" value="4"/>
</dbReference>
<dbReference type="PANTHER" id="PTHR12231:SF253">
    <property type="entry name" value="DPR-INTERACTING PROTEIN ETA, ISOFORM B-RELATED"/>
    <property type="match status" value="1"/>
</dbReference>
<sequence>MSSITVSEENELSGLVKSLAERLLENVYTELRNCSTIVTITLSANEDHYRGPEENPEVTRQTRSGDVSLVCETQFGPVGDCVETTDPSSRCVSLKELCYVALATMAGQPTAEGYMPNIAIEFSTADVDTEQETIVSFGRVLVAVDETEPVHRLEPEERQPAEPCKRRRSQWKRTKQFLRRDPSIEFYPSARQIVNIGSSVLYQCRVTGGIPTPIVKWTKRNGESLPSQVEEIPPGIIKITGMEASSAGEYVCEARNNAGMASAIAVLEVQSLPVIKLRPSGTITVLPGKQVKLRCQATGNPSPTVTWTKLTPDYPSYPESRSNSGSSDTAEYIIENAQPSDIGTYSCIAQNSAGPVEERVQLIVSEDGYEISGGEYDGKINTNEEENKTSGPIRGDIAGNDESGGDIPNTKPEDELVNLVGSRAVLTCNADASAIRDRIRLTWVRGNQLSLSEEHDIINNMLILRNVQKSDQGQYNCLGIESDRTVVFSRSITLKVVEPPRISLNPTRQVVKRGDNAQIIFLRFNGITEQDTSRYLCKAVNNIGEAESVAEVIVNDNSRDHPAPIIRAVDHNQEVFEGGTTNLRCILPKSTEQHTVKWSRTRSPLPYDSQLRGEILSLRNLHMNDTDRYLCKVDSPFGTTTDYIDLRVLPSCLNDEFRCNDGQCINFINYCDGVSDCSDGSDEEDSCLEKKNRIGRNSGLYIKPSQGTVYIGDVLELECIWTDSASAS</sequence>
<evidence type="ECO:0000256" key="6">
    <source>
        <dbReference type="SAM" id="MobiDB-lite"/>
    </source>
</evidence>
<dbReference type="Gene3D" id="4.10.400.10">
    <property type="entry name" value="Low-density Lipoprotein Receptor"/>
    <property type="match status" value="1"/>
</dbReference>
<keyword evidence="1" id="KW-0732">Signal</keyword>
<dbReference type="InterPro" id="IPR013783">
    <property type="entry name" value="Ig-like_fold"/>
</dbReference>
<keyword evidence="9" id="KW-1185">Reference proteome</keyword>
<dbReference type="Pfam" id="PF13927">
    <property type="entry name" value="Ig_3"/>
    <property type="match status" value="3"/>
</dbReference>
<dbReference type="FunFam" id="2.60.40.10:FF:000032">
    <property type="entry name" value="palladin isoform X1"/>
    <property type="match status" value="1"/>
</dbReference>
<organism evidence="8 9">
    <name type="scientific">Macrosiphum euphorbiae</name>
    <name type="common">potato aphid</name>
    <dbReference type="NCBI Taxonomy" id="13131"/>
    <lineage>
        <taxon>Eukaryota</taxon>
        <taxon>Metazoa</taxon>
        <taxon>Ecdysozoa</taxon>
        <taxon>Arthropoda</taxon>
        <taxon>Hexapoda</taxon>
        <taxon>Insecta</taxon>
        <taxon>Pterygota</taxon>
        <taxon>Neoptera</taxon>
        <taxon>Paraneoptera</taxon>
        <taxon>Hemiptera</taxon>
        <taxon>Sternorrhyncha</taxon>
        <taxon>Aphidomorpha</taxon>
        <taxon>Aphidoidea</taxon>
        <taxon>Aphididae</taxon>
        <taxon>Macrosiphini</taxon>
        <taxon>Macrosiphum</taxon>
    </lineage>
</organism>
<keyword evidence="2" id="KW-0677">Repeat</keyword>
<dbReference type="SUPFAM" id="SSF57424">
    <property type="entry name" value="LDL receptor-like module"/>
    <property type="match status" value="1"/>
</dbReference>
<feature type="domain" description="Ig-like" evidence="7">
    <location>
        <begin position="408"/>
        <end position="493"/>
    </location>
</feature>
<feature type="domain" description="Ig-like" evidence="7">
    <location>
        <begin position="273"/>
        <end position="363"/>
    </location>
</feature>
<evidence type="ECO:0000256" key="2">
    <source>
        <dbReference type="ARBA" id="ARBA00022737"/>
    </source>
</evidence>
<dbReference type="AlphaFoldDB" id="A0AAV0XHW4"/>
<feature type="disulfide bond" evidence="5">
    <location>
        <begin position="652"/>
        <end position="664"/>
    </location>
</feature>
<dbReference type="SMART" id="SM00192">
    <property type="entry name" value="LDLa"/>
    <property type="match status" value="1"/>
</dbReference>
<dbReference type="InterPro" id="IPR023415">
    <property type="entry name" value="LDLR_class-A_CS"/>
</dbReference>
<dbReference type="SMART" id="SM00408">
    <property type="entry name" value="IGc2"/>
    <property type="match status" value="4"/>
</dbReference>
<dbReference type="PROSITE" id="PS50068">
    <property type="entry name" value="LDLRA_2"/>
    <property type="match status" value="1"/>
</dbReference>
<gene>
    <name evidence="8" type="ORF">MEUPH1_LOCUS21663</name>
</gene>
<comment type="caution">
    <text evidence="8">The sequence shown here is derived from an EMBL/GenBank/DDBJ whole genome shotgun (WGS) entry which is preliminary data.</text>
</comment>
<evidence type="ECO:0000256" key="3">
    <source>
        <dbReference type="ARBA" id="ARBA00023157"/>
    </source>
</evidence>
<comment type="caution">
    <text evidence="5">Lacks conserved residue(s) required for the propagation of feature annotation.</text>
</comment>
<evidence type="ECO:0000256" key="5">
    <source>
        <dbReference type="PROSITE-ProRule" id="PRU00124"/>
    </source>
</evidence>
<evidence type="ECO:0000256" key="4">
    <source>
        <dbReference type="ARBA" id="ARBA00023319"/>
    </source>
</evidence>
<evidence type="ECO:0000259" key="7">
    <source>
        <dbReference type="PROSITE" id="PS50835"/>
    </source>
</evidence>
<name>A0AAV0XHW4_9HEMI</name>
<keyword evidence="4" id="KW-0393">Immunoglobulin domain</keyword>
<evidence type="ECO:0000313" key="9">
    <source>
        <dbReference type="Proteomes" id="UP001160148"/>
    </source>
</evidence>
<keyword evidence="3 5" id="KW-1015">Disulfide bond</keyword>
<evidence type="ECO:0000256" key="1">
    <source>
        <dbReference type="ARBA" id="ARBA00022729"/>
    </source>
</evidence>
<dbReference type="CDD" id="cd00112">
    <property type="entry name" value="LDLa"/>
    <property type="match status" value="1"/>
</dbReference>
<feature type="region of interest" description="Disordered" evidence="6">
    <location>
        <begin position="374"/>
        <end position="412"/>
    </location>
</feature>
<dbReference type="InterPro" id="IPR051170">
    <property type="entry name" value="Neural/epithelial_adhesion"/>
</dbReference>
<proteinExistence type="predicted"/>
<dbReference type="SMART" id="SM00409">
    <property type="entry name" value="IG"/>
    <property type="match status" value="5"/>
</dbReference>
<feature type="domain" description="Ig-like" evidence="7">
    <location>
        <begin position="182"/>
        <end position="268"/>
    </location>
</feature>
<dbReference type="InterPro" id="IPR036179">
    <property type="entry name" value="Ig-like_dom_sf"/>
</dbReference>
<dbReference type="SUPFAM" id="SSF48726">
    <property type="entry name" value="Immunoglobulin"/>
    <property type="match status" value="5"/>
</dbReference>
<dbReference type="InterPro" id="IPR003599">
    <property type="entry name" value="Ig_sub"/>
</dbReference>
<evidence type="ECO:0000313" key="8">
    <source>
        <dbReference type="EMBL" id="CAI6367161.1"/>
    </source>
</evidence>
<dbReference type="PROSITE" id="PS01209">
    <property type="entry name" value="LDLRA_1"/>
    <property type="match status" value="1"/>
</dbReference>